<accession>A0ACB8IP65</accession>
<gene>
    <name evidence="1" type="ORF">KPL71_024183</name>
</gene>
<evidence type="ECO:0000313" key="2">
    <source>
        <dbReference type="Proteomes" id="UP000829398"/>
    </source>
</evidence>
<keyword evidence="2" id="KW-1185">Reference proteome</keyword>
<reference evidence="2" key="1">
    <citation type="journal article" date="2023" name="Hortic. Res.">
        <title>A chromosome-level phased genome enabling allele-level studies in sweet orange: a case study on citrus Huanglongbing tolerance.</title>
        <authorList>
            <person name="Wu B."/>
            <person name="Yu Q."/>
            <person name="Deng Z."/>
            <person name="Duan Y."/>
            <person name="Luo F."/>
            <person name="Gmitter F. Jr."/>
        </authorList>
    </citation>
    <scope>NUCLEOTIDE SEQUENCE [LARGE SCALE GENOMIC DNA]</scope>
    <source>
        <strain evidence="2">cv. Valencia</strain>
    </source>
</reference>
<proteinExistence type="predicted"/>
<dbReference type="Proteomes" id="UP000829398">
    <property type="component" value="Chromosome 8"/>
</dbReference>
<organism evidence="1 2">
    <name type="scientific">Citrus sinensis</name>
    <name type="common">Sweet orange</name>
    <name type="synonym">Citrus aurantium var. sinensis</name>
    <dbReference type="NCBI Taxonomy" id="2711"/>
    <lineage>
        <taxon>Eukaryota</taxon>
        <taxon>Viridiplantae</taxon>
        <taxon>Streptophyta</taxon>
        <taxon>Embryophyta</taxon>
        <taxon>Tracheophyta</taxon>
        <taxon>Spermatophyta</taxon>
        <taxon>Magnoliopsida</taxon>
        <taxon>eudicotyledons</taxon>
        <taxon>Gunneridae</taxon>
        <taxon>Pentapetalae</taxon>
        <taxon>rosids</taxon>
        <taxon>malvids</taxon>
        <taxon>Sapindales</taxon>
        <taxon>Rutaceae</taxon>
        <taxon>Aurantioideae</taxon>
        <taxon>Citrus</taxon>
    </lineage>
</organism>
<comment type="caution">
    <text evidence="1">The sequence shown here is derived from an EMBL/GenBank/DDBJ whole genome shotgun (WGS) entry which is preliminary data.</text>
</comment>
<name>A0ACB8IP65_CITSI</name>
<dbReference type="EMBL" id="CM039177">
    <property type="protein sequence ID" value="KAH9698921.1"/>
    <property type="molecule type" value="Genomic_DNA"/>
</dbReference>
<protein>
    <submittedName>
        <fullName evidence="1">LRR receptor-like serine/threonine-protein kinase</fullName>
    </submittedName>
</protein>
<sequence length="848" mass="95469">MDERYAGHRVVLISKTVFLLILFLLCQLGSEFKFQSAAENNTKVGDLPGPEVHGFTDMMSSLQWKARPPKLSSYCREMLKLSSNITITCRVDKGTPHISGIIMESVALTGKIPEHVAALTYLQTLLSLCKSSLAAIGQALGGQLPIRDGIEFEEDPNRDLSQNLLTGKIPPSLGRLSSLQTLSVPENGLRGTLPPELGKLSNLEELWLTSNNLRGDLPKDYENLKNLTILEIAGNYLSGPIPRFIAKWDNLYFLDLSFNDLTGGIPNTFKKLFLYELYLTGNMLNGTLPDWIYSNVRDKGDLACNEFIFPEPETHNFLSISFSDFDFNFQWTCDICTHTINNNAAVTSEPKNRTFPEEILREYCPAGQKKSQYNYNLHINTGGEEHNIEGIRYEADNSTSNFYVNKPAYNWAYSCNGYFLADSTADSRAFVQKVTCGAAVTDAPLYDEARLCPNSLKYYGFCLRNGNYTVSLYFSEIVFERNDDYSSSGKRVFDIYIQSELMRKDFNIKEVARHSNNVTIQNFTASVHDHLLEIELFWAGKGSILNPPYFHGPLISAISLTPNFEVNRPGPGGLSKKVIVGIVLGAVLALILFMALMWRLGWIGDRELRVTTVNLRGKSYTLKQVKVATRNFSPRNVIGTGRFGTVYKALTKLRILNQINTLYAELPDQTVAVKMLSSQSKHVIDQIGTEVYALTTLKHENIVEFLDGYSKKDLNLLIYEYMEKGSLERALFAKDLKYLHEDNPSRKIVHRNIKPSNILLDGNLNAKVSDLGLAKLYDEENPYKFIQEKGTVVYMAPEYAMRKAITEKVDVFSFGIVLLEIISGQTNAKYEANQETEFLLDTAIGMSW</sequence>
<evidence type="ECO:0000313" key="1">
    <source>
        <dbReference type="EMBL" id="KAH9698921.1"/>
    </source>
</evidence>